<dbReference type="Gene3D" id="3.20.20.80">
    <property type="entry name" value="Glycosidases"/>
    <property type="match status" value="1"/>
</dbReference>
<dbReference type="CDD" id="cd11336">
    <property type="entry name" value="AmyAc_MTSase"/>
    <property type="match status" value="1"/>
</dbReference>
<proteinExistence type="predicted"/>
<dbReference type="PANTHER" id="PTHR10357:SF216">
    <property type="entry name" value="MALTOOLIGOSYL TREHALOSE SYNTHASE-RELATED"/>
    <property type="match status" value="1"/>
</dbReference>
<sequence length="791" mass="88142">MSATYRVQLRGPASDPDNAFTFADAAAQVPYFQRLGVTHLYLSPILTAAPESTHNYDVTDPTTVNPELGGIEGFRALVETCREAGLKVVVDIVPNHVGVATPKLNAWWWDVLKRGQDSEYASYFDIDWSPDNGAEGRLGMPVLGSHEDVAALSLATDGGPGGDETVLRYYEHEFPVAEGTATEGDSPQQVHDRQHYKLMYWRDGIIDYRRFFSVNDLAGLRQEDPIVFEHTHRVLNQLIAADLIDGIRVDHPDGLADPFKYLQKLRALIGPDRWLIVEKILGVSEPLDPRLDVDGTTGYDALREFDGVFIHRPSMRALSDIAEKHTGSRWNRSAFLAAQHDLKAEVAAEELDAEIRRLARAVRNDNWSTSGDAVSAEELRDTLIELVASMPVYRADYESLSRVTSTAIAHMAIDKPHCADALDLIATALISRREANVRFAQVCGAVMAKGVEDTAFYRGSRLVSLQEVGGAPQRYGVSPAEFHLLQAERARLWPRTMTSLSTHDTKRGEDVRSRITCIAEVPEEFAALCDGIHYPDGTTCHFLLQNIIGVWPEDGAVSNSLRTRLHDYATKAMREAGLHSTWFDPNEDFERSIQDWIDELIDTPVYHAAITSFVRRIAWAGREISISKKLLQLLGPGVPDIYQGTEFHTDYLVDPDNRRKVDYAARQAALDRIGRGAIDSPDHEKLHIISTALRIRKNIDPEASYLPVMASGEKDRYMLGMMRGEDTIALVTRRPIGLKDAGGWGDTTVALPAGIWEDQLNRCRVHEGQVRLDDLFSARGQALLTRMTTSN</sequence>
<reference evidence="2 3" key="1">
    <citation type="journal article" date="2018" name="Syst. Appl. Microbiol.">
        <title>Corynebacterium heidelbergense sp. nov., isolated from the preen glands of Egyptian geese (Alopochen aegyptiacus).</title>
        <authorList>
            <person name="Braun M.S."/>
            <person name="Wang E."/>
            <person name="Zimmermann S."/>
            <person name="Wink M."/>
        </authorList>
    </citation>
    <scope>NUCLEOTIDE SEQUENCE [LARGE SCALE GENOMIC DNA]</scope>
    <source>
        <strain evidence="2 3">647</strain>
    </source>
</reference>
<dbReference type="AlphaFoldDB" id="A0A364V7P0"/>
<dbReference type="Proteomes" id="UP000251577">
    <property type="component" value="Unassembled WGS sequence"/>
</dbReference>
<evidence type="ECO:0000313" key="2">
    <source>
        <dbReference type="EMBL" id="RAV32641.1"/>
    </source>
</evidence>
<dbReference type="GO" id="GO:0030980">
    <property type="term" value="P:alpha-glucan catabolic process"/>
    <property type="evidence" value="ECO:0007669"/>
    <property type="project" value="TreeGrafter"/>
</dbReference>
<dbReference type="RefSeq" id="WP_113630269.1">
    <property type="nucleotide sequence ID" value="NZ_QHCV01000015.1"/>
</dbReference>
<dbReference type="GO" id="GO:0047470">
    <property type="term" value="F:(1,4)-alpha-D-glucan 1-alpha-D-glucosylmutase activity"/>
    <property type="evidence" value="ECO:0007669"/>
    <property type="project" value="TreeGrafter"/>
</dbReference>
<organism evidence="2 3">
    <name type="scientific">Corynebacterium heidelbergense</name>
    <dbReference type="NCBI Taxonomy" id="2055947"/>
    <lineage>
        <taxon>Bacteria</taxon>
        <taxon>Bacillati</taxon>
        <taxon>Actinomycetota</taxon>
        <taxon>Actinomycetes</taxon>
        <taxon>Mycobacteriales</taxon>
        <taxon>Corynebacteriaceae</taxon>
        <taxon>Corynebacterium</taxon>
    </lineage>
</organism>
<dbReference type="GO" id="GO:0005992">
    <property type="term" value="P:trehalose biosynthetic process"/>
    <property type="evidence" value="ECO:0007669"/>
    <property type="project" value="TreeGrafter"/>
</dbReference>
<name>A0A364V7P0_9CORY</name>
<dbReference type="Pfam" id="PF00128">
    <property type="entry name" value="Alpha-amylase"/>
    <property type="match status" value="1"/>
</dbReference>
<dbReference type="Gene3D" id="1.10.150.200">
    <property type="entry name" value="Maltooligosyl trehalose synthase, domain 3"/>
    <property type="match status" value="1"/>
</dbReference>
<keyword evidence="3" id="KW-1185">Reference proteome</keyword>
<evidence type="ECO:0000313" key="3">
    <source>
        <dbReference type="Proteomes" id="UP000251577"/>
    </source>
</evidence>
<dbReference type="SUPFAM" id="SSF51445">
    <property type="entry name" value="(Trans)glycosidases"/>
    <property type="match status" value="1"/>
</dbReference>
<dbReference type="InterPro" id="IPR017853">
    <property type="entry name" value="GH"/>
</dbReference>
<accession>A0A364V7P0</accession>
<dbReference type="PANTHER" id="PTHR10357">
    <property type="entry name" value="ALPHA-AMYLASE FAMILY MEMBER"/>
    <property type="match status" value="1"/>
</dbReference>
<dbReference type="InterPro" id="IPR006047">
    <property type="entry name" value="GH13_cat_dom"/>
</dbReference>
<dbReference type="SMART" id="SM00642">
    <property type="entry name" value="Aamy"/>
    <property type="match status" value="1"/>
</dbReference>
<dbReference type="InterPro" id="IPR012767">
    <property type="entry name" value="Trehalose_TreY"/>
</dbReference>
<dbReference type="Gene3D" id="1.10.10.470">
    <property type="entry name" value="Maltooligosyl trehalose synthase, domain 4"/>
    <property type="match status" value="1"/>
</dbReference>
<feature type="domain" description="Glycosyl hydrolase family 13 catalytic" evidence="1">
    <location>
        <begin position="14"/>
        <end position="696"/>
    </location>
</feature>
<comment type="caution">
    <text evidence="2">The sequence shown here is derived from an EMBL/GenBank/DDBJ whole genome shotgun (WGS) entry which is preliminary data.</text>
</comment>
<dbReference type="Gene3D" id="3.30.1590.10">
    <property type="entry name" value="Maltooligosyl trehalose synthase, domain 2"/>
    <property type="match status" value="1"/>
</dbReference>
<dbReference type="NCBIfam" id="TIGR02401">
    <property type="entry name" value="trehalose_TreY"/>
    <property type="match status" value="1"/>
</dbReference>
<protein>
    <submittedName>
        <fullName evidence="2">Malto-oligosyltrehalose synthase</fullName>
    </submittedName>
</protein>
<evidence type="ECO:0000259" key="1">
    <source>
        <dbReference type="SMART" id="SM00642"/>
    </source>
</evidence>
<gene>
    <name evidence="2" type="primary">treY</name>
    <name evidence="2" type="ORF">DLJ54_02450</name>
</gene>
<dbReference type="InterPro" id="IPR013797">
    <property type="entry name" value="Maltooligo_trehalose_synth_4"/>
</dbReference>
<dbReference type="EMBL" id="QHCV01000015">
    <property type="protein sequence ID" value="RAV32641.1"/>
    <property type="molecule type" value="Genomic_DNA"/>
</dbReference>